<dbReference type="AlphaFoldDB" id="A0A1H8ZJC6"/>
<dbReference type="Pfam" id="PF06568">
    <property type="entry name" value="YjiS-like"/>
    <property type="match status" value="1"/>
</dbReference>
<evidence type="ECO:0000259" key="2">
    <source>
        <dbReference type="Pfam" id="PF06568"/>
    </source>
</evidence>
<dbReference type="Proteomes" id="UP000199647">
    <property type="component" value="Unassembled WGS sequence"/>
</dbReference>
<gene>
    <name evidence="3" type="ORF">SAMN05216548_101155</name>
</gene>
<accession>A0A1H8ZJC6</accession>
<dbReference type="OrthoDB" id="8420502at2"/>
<proteinExistence type="predicted"/>
<dbReference type="RefSeq" id="WP_092494688.1">
    <property type="nucleotide sequence ID" value="NZ_FOFG01000001.1"/>
</dbReference>
<evidence type="ECO:0000256" key="1">
    <source>
        <dbReference type="SAM" id="MobiDB-lite"/>
    </source>
</evidence>
<protein>
    <recommendedName>
        <fullName evidence="2">YjiS-like domain-containing protein</fullName>
    </recommendedName>
</protein>
<feature type="domain" description="YjiS-like" evidence="2">
    <location>
        <begin position="30"/>
        <end position="64"/>
    </location>
</feature>
<sequence>MLRFMVARAEKHSGLPKVLRPIAAIWFMGARIAKRARNRRAVARLATWDAHTLKDIGLTPSDVHLALAVPLHEDPSTRLMFWSLERRSARMANYRDMEARARKSRVRLDAPASRAPKNENDLIA</sequence>
<dbReference type="EMBL" id="FOFG01000001">
    <property type="protein sequence ID" value="SEP63808.1"/>
    <property type="molecule type" value="Genomic_DNA"/>
</dbReference>
<reference evidence="3 4" key="1">
    <citation type="submission" date="2016-10" db="EMBL/GenBank/DDBJ databases">
        <authorList>
            <person name="de Groot N.N."/>
        </authorList>
    </citation>
    <scope>NUCLEOTIDE SEQUENCE [LARGE SCALE GENOMIC DNA]</scope>
    <source>
        <strain evidence="3 4">A52C2</strain>
    </source>
</reference>
<feature type="region of interest" description="Disordered" evidence="1">
    <location>
        <begin position="100"/>
        <end position="124"/>
    </location>
</feature>
<evidence type="ECO:0000313" key="4">
    <source>
        <dbReference type="Proteomes" id="UP000199647"/>
    </source>
</evidence>
<organism evidence="3 4">
    <name type="scientific">Faunimonas pinastri</name>
    <dbReference type="NCBI Taxonomy" id="1855383"/>
    <lineage>
        <taxon>Bacteria</taxon>
        <taxon>Pseudomonadati</taxon>
        <taxon>Pseudomonadota</taxon>
        <taxon>Alphaproteobacteria</taxon>
        <taxon>Hyphomicrobiales</taxon>
        <taxon>Afifellaceae</taxon>
        <taxon>Faunimonas</taxon>
    </lineage>
</organism>
<name>A0A1H8ZJC6_9HYPH</name>
<evidence type="ECO:0000313" key="3">
    <source>
        <dbReference type="EMBL" id="SEP63808.1"/>
    </source>
</evidence>
<keyword evidence="4" id="KW-1185">Reference proteome</keyword>
<dbReference type="InterPro" id="IPR009506">
    <property type="entry name" value="YjiS-like"/>
</dbReference>